<accession>A0A1V9GAR2</accession>
<dbReference type="EMBL" id="LWBP01000026">
    <property type="protein sequence ID" value="OQP67536.1"/>
    <property type="molecule type" value="Genomic_DNA"/>
</dbReference>
<keyword evidence="2" id="KW-1185">Reference proteome</keyword>
<dbReference type="OrthoDB" id="609366at2"/>
<dbReference type="RefSeq" id="WP_081161773.1">
    <property type="nucleotide sequence ID" value="NZ_LWBP01000026.1"/>
</dbReference>
<proteinExistence type="predicted"/>
<sequence>MRINRWLGAVLVTVLFATKGMSQQMRLGNNPWAVEKSAVLELQSANQGLLFSRIADTALINALNPPDGMVIYFSPAKRLLLRANGHWQPMASTTSIDTGSIPNFYQKVRSGFSAGAGIAYNNTTGIISNAGVTSLNGNTGALTLDTGYISNFHQKVRGLLSAGSGISYDASTGVLSAAGGAGTGWALNGNTVGALKTIGTTDNYDLPLITNNTEKMRITSTGNIGIGTSTFDAAYPEKFLVHAGTTSSYNLINAKGTINNYLQLNIQNLSSGAAASSDVVATANNGSETANFVDMGINSGGYSSTGILGGANNAYLYSTGNDFVIGNQTGNRNLVFFTGGSATTNERMRIDGNGRVGIGVTNAGNPLVVKDTMEIRRTGSLSTLLFSNTAGYGDFRIGGDGGDLFWQGGGGRNLQMGSYWTTILMGDRQSGSFPVLSSGSATNTGVLIPSQRTASVPLAIQGITSQAANLTEWRNAAGTVLDVVDASGRMAVGSGAFDDTAPEQLLVDAGATDSYNLVVAKGERNGYLQFNIQNTSAQGQASTDIVATANNGTETTNYVNLGINGGGYNSANNILSGPNNGYLFSAGQDFIIGNTAASKHLILFTGGIAASNERMRITSAGRVGVATTNPSATLDVAGTYKLGSSGTALNNMIKTTFSISDNTWFGPGATRQVTATISGATTNASVVLNPRSALPGGVAIAYSYISSSNTITIGFTCTESWGRQLGSITFDVTLIQ</sequence>
<protein>
    <submittedName>
        <fullName evidence="1">Uncharacterized protein</fullName>
    </submittedName>
</protein>
<evidence type="ECO:0000313" key="2">
    <source>
        <dbReference type="Proteomes" id="UP000192276"/>
    </source>
</evidence>
<dbReference type="Proteomes" id="UP000192276">
    <property type="component" value="Unassembled WGS sequence"/>
</dbReference>
<gene>
    <name evidence="1" type="ORF">A4R26_33205</name>
</gene>
<reference evidence="2" key="1">
    <citation type="submission" date="2016-04" db="EMBL/GenBank/DDBJ databases">
        <authorList>
            <person name="Chen L."/>
            <person name="Zhuang W."/>
            <person name="Wang G."/>
        </authorList>
    </citation>
    <scope>NUCLEOTIDE SEQUENCE [LARGE SCALE GENOMIC DNA]</scope>
    <source>
        <strain evidence="2">208</strain>
    </source>
</reference>
<dbReference type="AlphaFoldDB" id="A0A1V9GAR2"/>
<evidence type="ECO:0000313" key="1">
    <source>
        <dbReference type="EMBL" id="OQP67536.1"/>
    </source>
</evidence>
<organism evidence="1 2">
    <name type="scientific">Niastella populi</name>
    <dbReference type="NCBI Taxonomy" id="550983"/>
    <lineage>
        <taxon>Bacteria</taxon>
        <taxon>Pseudomonadati</taxon>
        <taxon>Bacteroidota</taxon>
        <taxon>Chitinophagia</taxon>
        <taxon>Chitinophagales</taxon>
        <taxon>Chitinophagaceae</taxon>
        <taxon>Niastella</taxon>
    </lineage>
</organism>
<comment type="caution">
    <text evidence="1">The sequence shown here is derived from an EMBL/GenBank/DDBJ whole genome shotgun (WGS) entry which is preliminary data.</text>
</comment>
<name>A0A1V9GAR2_9BACT</name>